<comment type="similarity">
    <text evidence="1">Belongs to the phosphatidylethanolamine-binding protein family.</text>
</comment>
<dbReference type="Gene3D" id="3.90.280.10">
    <property type="entry name" value="PEBP-like"/>
    <property type="match status" value="1"/>
</dbReference>
<organism evidence="2 3">
    <name type="scientific">Torulaspora globosa</name>
    <dbReference type="NCBI Taxonomy" id="48254"/>
    <lineage>
        <taxon>Eukaryota</taxon>
        <taxon>Fungi</taxon>
        <taxon>Dikarya</taxon>
        <taxon>Ascomycota</taxon>
        <taxon>Saccharomycotina</taxon>
        <taxon>Saccharomycetes</taxon>
        <taxon>Saccharomycetales</taxon>
        <taxon>Saccharomycetaceae</taxon>
        <taxon>Torulaspora</taxon>
    </lineage>
</organism>
<dbReference type="CDD" id="cd00866">
    <property type="entry name" value="PEBP_euk"/>
    <property type="match status" value="1"/>
</dbReference>
<dbReference type="InterPro" id="IPR008914">
    <property type="entry name" value="PEBP"/>
</dbReference>
<dbReference type="GO" id="GO:0030414">
    <property type="term" value="F:peptidase inhibitor activity"/>
    <property type="evidence" value="ECO:0007669"/>
    <property type="project" value="TreeGrafter"/>
</dbReference>
<gene>
    <name evidence="2" type="ORF">HG537_0B00750</name>
</gene>
<keyword evidence="3" id="KW-1185">Reference proteome</keyword>
<proteinExistence type="inferred from homology"/>
<dbReference type="PANTHER" id="PTHR11362:SF148">
    <property type="entry name" value="CARBOXYPEPTIDASE Y INHIBITOR"/>
    <property type="match status" value="1"/>
</dbReference>
<dbReference type="OrthoDB" id="2506647at2759"/>
<evidence type="ECO:0000256" key="1">
    <source>
        <dbReference type="ARBA" id="ARBA00007091"/>
    </source>
</evidence>
<reference evidence="2 3" key="1">
    <citation type="submission" date="2020-06" db="EMBL/GenBank/DDBJ databases">
        <title>The yeast mating-type switching endonuclease HO is a domesticated member of an unorthodox homing genetic element family.</title>
        <authorList>
            <person name="Coughlan A.Y."/>
            <person name="Lombardi L."/>
            <person name="Braun-Galleani S."/>
            <person name="Martos A.R."/>
            <person name="Galeote V."/>
            <person name="Bigey F."/>
            <person name="Dequin S."/>
            <person name="Byrne K.P."/>
            <person name="Wolfe K.H."/>
        </authorList>
    </citation>
    <scope>NUCLEOTIDE SEQUENCE [LARGE SCALE GENOMIC DNA]</scope>
    <source>
        <strain evidence="2 3">CBS2947</strain>
    </source>
</reference>
<dbReference type="PROSITE" id="PS01220">
    <property type="entry name" value="PBP"/>
    <property type="match status" value="1"/>
</dbReference>
<name>A0A7H9HN90_9SACH</name>
<evidence type="ECO:0000313" key="2">
    <source>
        <dbReference type="EMBL" id="QLQ78726.1"/>
    </source>
</evidence>
<dbReference type="InterPro" id="IPR035810">
    <property type="entry name" value="PEBP_euk"/>
</dbReference>
<dbReference type="PANTHER" id="PTHR11362">
    <property type="entry name" value="PHOSPHATIDYLETHANOLAMINE-BINDING PROTEIN"/>
    <property type="match status" value="1"/>
</dbReference>
<dbReference type="GO" id="GO:0005543">
    <property type="term" value="F:phospholipid binding"/>
    <property type="evidence" value="ECO:0007669"/>
    <property type="project" value="TreeGrafter"/>
</dbReference>
<dbReference type="Pfam" id="PF01161">
    <property type="entry name" value="PBP"/>
    <property type="match status" value="1"/>
</dbReference>
<evidence type="ECO:0008006" key="4">
    <source>
        <dbReference type="Google" id="ProtNLM"/>
    </source>
</evidence>
<accession>A0A7H9HN90</accession>
<protein>
    <recommendedName>
        <fullName evidence="4">PEBP-like protein</fullName>
    </recommendedName>
</protein>
<dbReference type="SUPFAM" id="SSF49777">
    <property type="entry name" value="PEBP-like"/>
    <property type="match status" value="1"/>
</dbReference>
<dbReference type="GO" id="GO:0030162">
    <property type="term" value="P:regulation of proteolysis"/>
    <property type="evidence" value="ECO:0007669"/>
    <property type="project" value="TreeGrafter"/>
</dbReference>
<sequence length="213" mass="23569">MSSVSAFSFTGATCEALAKHEILKDVLKDEKFEPWGVLNVQFSSDAPVAMGNTLTVAKTQSKPSVQFNLNPERDAPRITDNDLFTLVMTDPDAPSRGDKKWSEYCHYVESDIRILERSQTTTGKVEPQFVCAEVQGGKVLQPYAPPGPPKGTGKHRYVFLLLKQPQGVTSSRFTRIADRPNWGYGTPATGVSRWATENGLEPIAANFFYAEHK</sequence>
<dbReference type="InterPro" id="IPR036610">
    <property type="entry name" value="PEBP-like_sf"/>
</dbReference>
<dbReference type="InterPro" id="IPR001858">
    <property type="entry name" value="Phosphatidylethanolamine-bd_CS"/>
</dbReference>
<evidence type="ECO:0000313" key="3">
    <source>
        <dbReference type="Proteomes" id="UP000510647"/>
    </source>
</evidence>
<dbReference type="Proteomes" id="UP000510647">
    <property type="component" value="Chromosome 2"/>
</dbReference>
<dbReference type="EMBL" id="CP059268">
    <property type="protein sequence ID" value="QLQ78726.1"/>
    <property type="molecule type" value="Genomic_DNA"/>
</dbReference>
<dbReference type="AlphaFoldDB" id="A0A7H9HN90"/>
<dbReference type="GO" id="GO:0046578">
    <property type="term" value="P:regulation of Ras protein signal transduction"/>
    <property type="evidence" value="ECO:0007669"/>
    <property type="project" value="TreeGrafter"/>
</dbReference>